<feature type="transmembrane region" description="Helical" evidence="1">
    <location>
        <begin position="255"/>
        <end position="280"/>
    </location>
</feature>
<keyword evidence="1" id="KW-0812">Transmembrane</keyword>
<evidence type="ECO:0008006" key="4">
    <source>
        <dbReference type="Google" id="ProtNLM"/>
    </source>
</evidence>
<comment type="caution">
    <text evidence="2">The sequence shown here is derived from an EMBL/GenBank/DDBJ whole genome shotgun (WGS) entry which is preliminary data.</text>
</comment>
<evidence type="ECO:0000256" key="1">
    <source>
        <dbReference type="SAM" id="Phobius"/>
    </source>
</evidence>
<evidence type="ECO:0000313" key="2">
    <source>
        <dbReference type="EMBL" id="TKR63034.1"/>
    </source>
</evidence>
<keyword evidence="3" id="KW-1185">Reference proteome</keyword>
<protein>
    <recommendedName>
        <fullName evidence="4">G-protein coupled receptors family 1 profile domain-containing protein</fullName>
    </recommendedName>
</protein>
<dbReference type="AlphaFoldDB" id="A0A4U5M2S1"/>
<keyword evidence="1" id="KW-0472">Membrane</keyword>
<dbReference type="OrthoDB" id="10452274at2759"/>
<feature type="transmembrane region" description="Helical" evidence="1">
    <location>
        <begin position="20"/>
        <end position="43"/>
    </location>
</feature>
<feature type="transmembrane region" description="Helical" evidence="1">
    <location>
        <begin position="226"/>
        <end position="243"/>
    </location>
</feature>
<feature type="transmembrane region" description="Helical" evidence="1">
    <location>
        <begin position="55"/>
        <end position="77"/>
    </location>
</feature>
<accession>A0A4U5M2S1</accession>
<gene>
    <name evidence="2" type="ORF">L596_026917</name>
</gene>
<dbReference type="SUPFAM" id="SSF81321">
    <property type="entry name" value="Family A G protein-coupled receptor-like"/>
    <property type="match status" value="1"/>
</dbReference>
<sequence>MSLSQNVTLEMETPRCVAVLIAAGSITLAVAVLPVYAYVICLFLHKTRYANNTAFWLMANIGIIDCLFLLAIIQASLMTLTRSNLIPVVFEFSSAFHIVYEWVLHFLALILALNRMLIILDLEFRFCDLLFKILTYLIWISILVLLFFFNKYDMNLVYVYDDNAFALNACSKNREATSTVYDIYYYADLTTISSSFVCYLAVIVAIVAQKLQFRKGIKIEKHEIRVFFQGLVTFLPGAAYWGLNMLAAFKFSSASLAVNIIFSILPRLVPVLNVSGYLILNSYVRESLATCVQRLFCRKSPTVKSISLASGNVNVTSVSVKSTGYTSDNLEIKELKEL</sequence>
<organism evidence="2 3">
    <name type="scientific">Steinernema carpocapsae</name>
    <name type="common">Entomopathogenic nematode</name>
    <dbReference type="NCBI Taxonomy" id="34508"/>
    <lineage>
        <taxon>Eukaryota</taxon>
        <taxon>Metazoa</taxon>
        <taxon>Ecdysozoa</taxon>
        <taxon>Nematoda</taxon>
        <taxon>Chromadorea</taxon>
        <taxon>Rhabditida</taxon>
        <taxon>Tylenchina</taxon>
        <taxon>Panagrolaimomorpha</taxon>
        <taxon>Strongyloidoidea</taxon>
        <taxon>Steinernematidae</taxon>
        <taxon>Steinernema</taxon>
    </lineage>
</organism>
<name>A0A4U5M2S1_STECR</name>
<keyword evidence="1" id="KW-1133">Transmembrane helix</keyword>
<dbReference type="Proteomes" id="UP000298663">
    <property type="component" value="Unassembled WGS sequence"/>
</dbReference>
<feature type="transmembrane region" description="Helical" evidence="1">
    <location>
        <begin position="97"/>
        <end position="117"/>
    </location>
</feature>
<proteinExistence type="predicted"/>
<dbReference type="EMBL" id="AZBU02000010">
    <property type="protein sequence ID" value="TKR63034.1"/>
    <property type="molecule type" value="Genomic_DNA"/>
</dbReference>
<feature type="transmembrane region" description="Helical" evidence="1">
    <location>
        <begin position="183"/>
        <end position="206"/>
    </location>
</feature>
<evidence type="ECO:0000313" key="3">
    <source>
        <dbReference type="Proteomes" id="UP000298663"/>
    </source>
</evidence>
<feature type="transmembrane region" description="Helical" evidence="1">
    <location>
        <begin position="129"/>
        <end position="149"/>
    </location>
</feature>
<reference evidence="2 3" key="1">
    <citation type="journal article" date="2015" name="Genome Biol.">
        <title>Comparative genomics of Steinernema reveals deeply conserved gene regulatory networks.</title>
        <authorList>
            <person name="Dillman A.R."/>
            <person name="Macchietto M."/>
            <person name="Porter C.F."/>
            <person name="Rogers A."/>
            <person name="Williams B."/>
            <person name="Antoshechkin I."/>
            <person name="Lee M.M."/>
            <person name="Goodwin Z."/>
            <person name="Lu X."/>
            <person name="Lewis E.E."/>
            <person name="Goodrich-Blair H."/>
            <person name="Stock S.P."/>
            <person name="Adams B.J."/>
            <person name="Sternberg P.W."/>
            <person name="Mortazavi A."/>
        </authorList>
    </citation>
    <scope>NUCLEOTIDE SEQUENCE [LARGE SCALE GENOMIC DNA]</scope>
    <source>
        <strain evidence="2 3">ALL</strain>
    </source>
</reference>
<reference evidence="2 3" key="2">
    <citation type="journal article" date="2019" name="G3 (Bethesda)">
        <title>Hybrid Assembly of the Genome of the Entomopathogenic Nematode Steinernema carpocapsae Identifies the X-Chromosome.</title>
        <authorList>
            <person name="Serra L."/>
            <person name="Macchietto M."/>
            <person name="Macias-Munoz A."/>
            <person name="McGill C.J."/>
            <person name="Rodriguez I.M."/>
            <person name="Rodriguez B."/>
            <person name="Murad R."/>
            <person name="Mortazavi A."/>
        </authorList>
    </citation>
    <scope>NUCLEOTIDE SEQUENCE [LARGE SCALE GENOMIC DNA]</scope>
    <source>
        <strain evidence="2 3">ALL</strain>
    </source>
</reference>